<evidence type="ECO:0000256" key="1">
    <source>
        <dbReference type="SAM" id="MobiDB-lite"/>
    </source>
</evidence>
<gene>
    <name evidence="2" type="ORF">Hgul01_04823</name>
</gene>
<reference evidence="2 3" key="1">
    <citation type="submission" date="2024-02" db="EMBL/GenBank/DDBJ databases">
        <title>Herpetosiphon gulosus NBRC 112829.</title>
        <authorList>
            <person name="Ichikawa N."/>
            <person name="Katano-Makiyama Y."/>
            <person name="Hidaka K."/>
        </authorList>
    </citation>
    <scope>NUCLEOTIDE SEQUENCE [LARGE SCALE GENOMIC DNA]</scope>
    <source>
        <strain evidence="2 3">NBRC 112829</strain>
    </source>
</reference>
<proteinExistence type="predicted"/>
<dbReference type="EMBL" id="BAABRU010000029">
    <property type="protein sequence ID" value="GAA5530999.1"/>
    <property type="molecule type" value="Genomic_DNA"/>
</dbReference>
<protein>
    <submittedName>
        <fullName evidence="2">Uncharacterized protein</fullName>
    </submittedName>
</protein>
<sequence length="247" mass="28031">MSKRHVIVNQHIRRMPMRTITIICRWCGNEVTIQSYPGRTPTLCSRACAEAARKDHDRQRRAAERANKPAPVSPRGRKPKPRPTRFVLWPSQVDRSLDRSLDRQLKAMQTKANGRQLVATLEVLLLEYLAVNVRWVILECLVREPQKLAERTEVSLSIDDPKLDYRRWQREVDLMRSELAGNGKLNQSQRDQLWSLARTIESKVVGRHGLSADCEDGLTGAQRATAERALAAALVRLEGLLAGAESK</sequence>
<keyword evidence="3" id="KW-1185">Reference proteome</keyword>
<evidence type="ECO:0000313" key="2">
    <source>
        <dbReference type="EMBL" id="GAA5530999.1"/>
    </source>
</evidence>
<name>A0ABP9X6H3_9CHLR</name>
<evidence type="ECO:0000313" key="3">
    <source>
        <dbReference type="Proteomes" id="UP001428290"/>
    </source>
</evidence>
<comment type="caution">
    <text evidence="2">The sequence shown here is derived from an EMBL/GenBank/DDBJ whole genome shotgun (WGS) entry which is preliminary data.</text>
</comment>
<feature type="compositionally biased region" description="Basic and acidic residues" evidence="1">
    <location>
        <begin position="55"/>
        <end position="67"/>
    </location>
</feature>
<dbReference type="Proteomes" id="UP001428290">
    <property type="component" value="Unassembled WGS sequence"/>
</dbReference>
<accession>A0ABP9X6H3</accession>
<feature type="region of interest" description="Disordered" evidence="1">
    <location>
        <begin position="55"/>
        <end position="85"/>
    </location>
</feature>
<organism evidence="2 3">
    <name type="scientific">Herpetosiphon gulosus</name>
    <dbReference type="NCBI Taxonomy" id="1973496"/>
    <lineage>
        <taxon>Bacteria</taxon>
        <taxon>Bacillati</taxon>
        <taxon>Chloroflexota</taxon>
        <taxon>Chloroflexia</taxon>
        <taxon>Herpetosiphonales</taxon>
        <taxon>Herpetosiphonaceae</taxon>
        <taxon>Herpetosiphon</taxon>
    </lineage>
</organism>